<accession>A0ABV2QTM1</accession>
<feature type="region of interest" description="Disordered" evidence="1">
    <location>
        <begin position="34"/>
        <end position="106"/>
    </location>
</feature>
<organism evidence="2 3">
    <name type="scientific">Kaistia defluvii</name>
    <dbReference type="NCBI Taxonomy" id="410841"/>
    <lineage>
        <taxon>Bacteria</taxon>
        <taxon>Pseudomonadati</taxon>
        <taxon>Pseudomonadota</taxon>
        <taxon>Alphaproteobacteria</taxon>
        <taxon>Hyphomicrobiales</taxon>
        <taxon>Kaistiaceae</taxon>
        <taxon>Kaistia</taxon>
    </lineage>
</organism>
<evidence type="ECO:0008006" key="4">
    <source>
        <dbReference type="Google" id="ProtNLM"/>
    </source>
</evidence>
<comment type="caution">
    <text evidence="2">The sequence shown here is derived from an EMBL/GenBank/DDBJ whole genome shotgun (WGS) entry which is preliminary data.</text>
</comment>
<gene>
    <name evidence="2" type="ORF">ABIE08_000267</name>
</gene>
<dbReference type="Proteomes" id="UP001549321">
    <property type="component" value="Unassembled WGS sequence"/>
</dbReference>
<dbReference type="RefSeq" id="WP_354548145.1">
    <property type="nucleotide sequence ID" value="NZ_JBEPSM010000001.1"/>
</dbReference>
<evidence type="ECO:0000313" key="3">
    <source>
        <dbReference type="Proteomes" id="UP001549321"/>
    </source>
</evidence>
<sequence length="143" mass="15008">MNARALTGQALASALRKAVDPSVSEALQRNAERLRQALEETNSEGTEPSPLPEGEVGPQGRVRVYGLSGEVPKPSPAALRASTSSSGRGDESTPPSGNVSHSSHSLDITLSGENLFAREFGALGEAAKPIIAPALNRLRRRSR</sequence>
<feature type="compositionally biased region" description="Polar residues" evidence="1">
    <location>
        <begin position="81"/>
        <end position="106"/>
    </location>
</feature>
<proteinExistence type="predicted"/>
<dbReference type="EMBL" id="JBEPSM010000001">
    <property type="protein sequence ID" value="MET4632354.1"/>
    <property type="molecule type" value="Genomic_DNA"/>
</dbReference>
<protein>
    <recommendedName>
        <fullName evidence="4">HK97 gp10 family phage protein</fullName>
    </recommendedName>
</protein>
<evidence type="ECO:0000256" key="1">
    <source>
        <dbReference type="SAM" id="MobiDB-lite"/>
    </source>
</evidence>
<evidence type="ECO:0000313" key="2">
    <source>
        <dbReference type="EMBL" id="MET4632354.1"/>
    </source>
</evidence>
<reference evidence="2 3" key="1">
    <citation type="submission" date="2024-06" db="EMBL/GenBank/DDBJ databases">
        <title>Sorghum-associated microbial communities from plants grown in Nebraska, USA.</title>
        <authorList>
            <person name="Schachtman D."/>
        </authorList>
    </citation>
    <scope>NUCLEOTIDE SEQUENCE [LARGE SCALE GENOMIC DNA]</scope>
    <source>
        <strain evidence="2 3">3207</strain>
    </source>
</reference>
<name>A0ABV2QTM1_9HYPH</name>
<keyword evidence="3" id="KW-1185">Reference proteome</keyword>